<dbReference type="Gene3D" id="2.60.450.10">
    <property type="entry name" value="Lipopolysaccharide (LPS) transport protein A like domain"/>
    <property type="match status" value="1"/>
</dbReference>
<comment type="function">
    <text evidence="6">Involved in the assembly of lipopolysaccharide (LPS). Required for the translocation of LPS from the inner membrane to the outer membrane. Facilitates the transfer of LPS from the inner membrane to the periplasmic protein LptA. Could be a docking site for LptA.</text>
</comment>
<accession>A0A2A3MMQ5</accession>
<dbReference type="AlphaFoldDB" id="A0A2A3MMQ5"/>
<dbReference type="InterPro" id="IPR010664">
    <property type="entry name" value="LipoPS_assembly_LptC-rel"/>
</dbReference>
<name>A0A2A3MMQ5_9PSED</name>
<dbReference type="GO" id="GO:0015221">
    <property type="term" value="F:lipopolysaccharide transmembrane transporter activity"/>
    <property type="evidence" value="ECO:0007669"/>
    <property type="project" value="InterPro"/>
</dbReference>
<reference evidence="7 8" key="1">
    <citation type="submission" date="2017-09" db="EMBL/GenBank/DDBJ databases">
        <title>Pseudomonas abyssi sp. nov. isolated from Abyssopelagic Water.</title>
        <authorList>
            <person name="Wei Y."/>
        </authorList>
    </citation>
    <scope>NUCLEOTIDE SEQUENCE [LARGE SCALE GENOMIC DNA]</scope>
    <source>
        <strain evidence="7 8">MT5</strain>
    </source>
</reference>
<dbReference type="GO" id="GO:0017089">
    <property type="term" value="F:glycolipid transfer activity"/>
    <property type="evidence" value="ECO:0007669"/>
    <property type="project" value="TreeGrafter"/>
</dbReference>
<comment type="caution">
    <text evidence="7">The sequence shown here is derived from an EMBL/GenBank/DDBJ whole genome shotgun (WGS) entry which is preliminary data.</text>
</comment>
<evidence type="ECO:0000256" key="6">
    <source>
        <dbReference type="HAMAP-Rule" id="MF_01915"/>
    </source>
</evidence>
<evidence type="ECO:0000256" key="4">
    <source>
        <dbReference type="ARBA" id="ARBA00022989"/>
    </source>
</evidence>
<dbReference type="PANTHER" id="PTHR37481">
    <property type="entry name" value="LIPOPOLYSACCHARIDE EXPORT SYSTEM PROTEIN LPTC"/>
    <property type="match status" value="1"/>
</dbReference>
<dbReference type="GO" id="GO:0030288">
    <property type="term" value="C:outer membrane-bounded periplasmic space"/>
    <property type="evidence" value="ECO:0007669"/>
    <property type="project" value="TreeGrafter"/>
</dbReference>
<evidence type="ECO:0000256" key="2">
    <source>
        <dbReference type="ARBA" id="ARBA00022519"/>
    </source>
</evidence>
<evidence type="ECO:0000313" key="7">
    <source>
        <dbReference type="EMBL" id="PBK06088.1"/>
    </source>
</evidence>
<dbReference type="GO" id="GO:0043165">
    <property type="term" value="P:Gram-negative-bacterium-type cell outer membrane assembly"/>
    <property type="evidence" value="ECO:0007669"/>
    <property type="project" value="UniProtKB-UniRule"/>
</dbReference>
<evidence type="ECO:0000256" key="5">
    <source>
        <dbReference type="ARBA" id="ARBA00023136"/>
    </source>
</evidence>
<comment type="subcellular location">
    <subcellularLocation>
        <location evidence="6">Cell inner membrane</location>
        <topology evidence="6">Single-pass membrane protein</topology>
    </subcellularLocation>
</comment>
<keyword evidence="4 6" id="KW-1133">Transmembrane helix</keyword>
<keyword evidence="1 6" id="KW-1003">Cell membrane</keyword>
<gene>
    <name evidence="6 7" type="primary">lptC</name>
    <name evidence="7" type="ORF">CNQ84_01575</name>
</gene>
<dbReference type="PANTHER" id="PTHR37481:SF1">
    <property type="entry name" value="LIPOPOLYSACCHARIDE EXPORT SYSTEM PROTEIN LPTC"/>
    <property type="match status" value="1"/>
</dbReference>
<proteinExistence type="inferred from homology"/>
<dbReference type="GO" id="GO:0005886">
    <property type="term" value="C:plasma membrane"/>
    <property type="evidence" value="ECO:0007669"/>
    <property type="project" value="UniProtKB-SubCell"/>
</dbReference>
<dbReference type="Pfam" id="PF06835">
    <property type="entry name" value="LptC"/>
    <property type="match status" value="1"/>
</dbReference>
<dbReference type="EMBL" id="NTMR01000002">
    <property type="protein sequence ID" value="PBK06088.1"/>
    <property type="molecule type" value="Genomic_DNA"/>
</dbReference>
<evidence type="ECO:0000256" key="3">
    <source>
        <dbReference type="ARBA" id="ARBA00022692"/>
    </source>
</evidence>
<dbReference type="Proteomes" id="UP000242313">
    <property type="component" value="Unassembled WGS sequence"/>
</dbReference>
<feature type="transmembrane region" description="Helical" evidence="6">
    <location>
        <begin position="27"/>
        <end position="47"/>
    </location>
</feature>
<comment type="similarity">
    <text evidence="6">Belongs to the LptC family.</text>
</comment>
<keyword evidence="3 6" id="KW-0812">Transmembrane</keyword>
<evidence type="ECO:0000256" key="1">
    <source>
        <dbReference type="ARBA" id="ARBA00022475"/>
    </source>
</evidence>
<comment type="subunit">
    <text evidence="6">Component of the lipopolysaccharide transport and assembly complex. Interacts with LptA and the LptBFG transporter complex.</text>
</comment>
<evidence type="ECO:0000313" key="8">
    <source>
        <dbReference type="Proteomes" id="UP000242313"/>
    </source>
</evidence>
<keyword evidence="5 6" id="KW-0472">Membrane</keyword>
<dbReference type="NCBIfam" id="TIGR04409">
    <property type="entry name" value="LptC_YrbK"/>
    <property type="match status" value="1"/>
</dbReference>
<sequence length="212" mass="23477">MRADHARPGHARTGTGSLPVKLGLPRYLTLGLLLAAGAALALAVGYWNISPGSFAPADVEQSNARPDFYIDNARIQMLDEQGKIAYQLTAAHAVHQIEDGSTRLQQPELLFFRGENPTPWLLKADQGLVTQKGDRVDLETDVLLQQQPDGQPQRQLTTSALTLYPRRDYAETDQRVRIEAARSVTTAEGMQLFLNDGRLQLLSTVRGQYEVR</sequence>
<keyword evidence="8" id="KW-1185">Reference proteome</keyword>
<protein>
    <recommendedName>
        <fullName evidence="6">Lipopolysaccharide export system protein LptC</fullName>
    </recommendedName>
</protein>
<dbReference type="HAMAP" id="MF_01915">
    <property type="entry name" value="LPS_assembly_LptC"/>
    <property type="match status" value="1"/>
</dbReference>
<dbReference type="InterPro" id="IPR026265">
    <property type="entry name" value="LptC"/>
</dbReference>
<keyword evidence="2 6" id="KW-0997">Cell inner membrane</keyword>
<organism evidence="7 8">
    <name type="scientific">Pseudomonas abyssi</name>
    <dbReference type="NCBI Taxonomy" id="170540"/>
    <lineage>
        <taxon>Bacteria</taxon>
        <taxon>Pseudomonadati</taxon>
        <taxon>Pseudomonadota</taxon>
        <taxon>Gammaproteobacteria</taxon>
        <taxon>Pseudomonadales</taxon>
        <taxon>Pseudomonadaceae</taxon>
        <taxon>Pseudomonas</taxon>
    </lineage>
</organism>
<dbReference type="InterPro" id="IPR052363">
    <property type="entry name" value="LPS_export_LptC"/>
</dbReference>